<evidence type="ECO:0000313" key="2">
    <source>
        <dbReference type="EMBL" id="QUS38925.1"/>
    </source>
</evidence>
<evidence type="ECO:0000313" key="3">
    <source>
        <dbReference type="Proteomes" id="UP000682843"/>
    </source>
</evidence>
<sequence>MLPGIRFLCAAVILAVSLVVFGMGAAALLRSAHEEFASLPNRRPPPATVFSRQPEPTPTLAMLRVEPRLPEVTAPAAPEQTAVPVTEVKEPTPAPERVATAVAPVPEPEVTAAQPPAAEPEKPAAVEVAVARPSEADAVVAAAPVETPLPAEVAPQTPPASEPETTASISLPSTATIMDMPNATLTAEDAKLSSSKVAVLGGPPIDTEPVPLPNARPTAETPKAKPVQKKVVKKPAVKRRPVAQRAAPVTAAAQPNDPFGLSQLR</sequence>
<feature type="region of interest" description="Disordered" evidence="1">
    <location>
        <begin position="150"/>
        <end position="173"/>
    </location>
</feature>
<accession>A0ABX8A9G5</accession>
<feature type="compositionally biased region" description="Polar residues" evidence="1">
    <location>
        <begin position="163"/>
        <end position="173"/>
    </location>
</feature>
<feature type="compositionally biased region" description="Basic residues" evidence="1">
    <location>
        <begin position="226"/>
        <end position="242"/>
    </location>
</feature>
<protein>
    <submittedName>
        <fullName evidence="2">Uncharacterized protein</fullName>
    </submittedName>
</protein>
<dbReference type="Proteomes" id="UP000682843">
    <property type="component" value="Chromosome"/>
</dbReference>
<feature type="region of interest" description="Disordered" evidence="1">
    <location>
        <begin position="198"/>
        <end position="265"/>
    </location>
</feature>
<dbReference type="RefSeq" id="WP_211912466.1">
    <property type="nucleotide sequence ID" value="NZ_CP036498.1"/>
</dbReference>
<proteinExistence type="predicted"/>
<organism evidence="2 3">
    <name type="scientific">Tardiphaga alba</name>
    <dbReference type="NCBI Taxonomy" id="340268"/>
    <lineage>
        <taxon>Bacteria</taxon>
        <taxon>Pseudomonadati</taxon>
        <taxon>Pseudomonadota</taxon>
        <taxon>Alphaproteobacteria</taxon>
        <taxon>Hyphomicrobiales</taxon>
        <taxon>Nitrobacteraceae</taxon>
        <taxon>Tardiphaga</taxon>
    </lineage>
</organism>
<dbReference type="EMBL" id="CP036498">
    <property type="protein sequence ID" value="QUS38925.1"/>
    <property type="molecule type" value="Genomic_DNA"/>
</dbReference>
<keyword evidence="3" id="KW-1185">Reference proteome</keyword>
<reference evidence="2 3" key="1">
    <citation type="submission" date="2019-02" db="EMBL/GenBank/DDBJ databases">
        <title>Emended description of the genus Rhodopseudomonas and description of Rhodopseudomonas albus sp. nov., a non-phototrophic, heavy-metal-tolerant bacterium isolated from garden soil.</title>
        <authorList>
            <person name="Bao Z."/>
            <person name="Cao W.W."/>
            <person name="Sato Y."/>
            <person name="Nishizawa T."/>
            <person name="Zhao J."/>
            <person name="Guo Y."/>
            <person name="Ohta H."/>
        </authorList>
    </citation>
    <scope>NUCLEOTIDE SEQUENCE [LARGE SCALE GENOMIC DNA]</scope>
    <source>
        <strain evidence="2 3">SK50-23</strain>
    </source>
</reference>
<name>A0ABX8A9G5_9BRAD</name>
<feature type="compositionally biased region" description="Low complexity" evidence="1">
    <location>
        <begin position="243"/>
        <end position="253"/>
    </location>
</feature>
<evidence type="ECO:0000256" key="1">
    <source>
        <dbReference type="SAM" id="MobiDB-lite"/>
    </source>
</evidence>
<gene>
    <name evidence="2" type="ORF">RPMA_08870</name>
</gene>